<evidence type="ECO:0000256" key="1">
    <source>
        <dbReference type="SAM" id="MobiDB-lite"/>
    </source>
</evidence>
<sequence>MGYPQRIEAARVRRRSGDDASKAESERSLRKSEMTDRASFLMTDADCQEKLTPFILCRHLILMSKTQFGSSAVGHKAMFYLQRRSASQRADWAIRSLTFGSDGWQLSNFDRRRDEGVEGTGSTLPSALSAVHALFPTIGSTPVQYCHAASQ</sequence>
<reference evidence="3" key="2">
    <citation type="submission" date="2017-02" db="UniProtKB">
        <authorList>
            <consortium name="WormBaseParasite"/>
        </authorList>
    </citation>
    <scope>IDENTIFICATION</scope>
</reference>
<name>A0A0K0DAZ8_ANGCA</name>
<dbReference type="WBParaSite" id="ACAC_0000752901-mRNA-1">
    <property type="protein sequence ID" value="ACAC_0000752901-mRNA-1"/>
    <property type="gene ID" value="ACAC_0000752901"/>
</dbReference>
<feature type="region of interest" description="Disordered" evidence="1">
    <location>
        <begin position="1"/>
        <end position="31"/>
    </location>
</feature>
<organism evidence="2 3">
    <name type="scientific">Angiostrongylus cantonensis</name>
    <name type="common">Rat lungworm</name>
    <dbReference type="NCBI Taxonomy" id="6313"/>
    <lineage>
        <taxon>Eukaryota</taxon>
        <taxon>Metazoa</taxon>
        <taxon>Ecdysozoa</taxon>
        <taxon>Nematoda</taxon>
        <taxon>Chromadorea</taxon>
        <taxon>Rhabditida</taxon>
        <taxon>Rhabditina</taxon>
        <taxon>Rhabditomorpha</taxon>
        <taxon>Strongyloidea</taxon>
        <taxon>Metastrongylidae</taxon>
        <taxon>Angiostrongylus</taxon>
    </lineage>
</organism>
<dbReference type="AlphaFoldDB" id="A0A0K0DAZ8"/>
<feature type="compositionally biased region" description="Basic and acidic residues" evidence="1">
    <location>
        <begin position="8"/>
        <end position="31"/>
    </location>
</feature>
<proteinExistence type="predicted"/>
<protein>
    <submittedName>
        <fullName evidence="3">Uncharacterized protein</fullName>
    </submittedName>
</protein>
<reference evidence="2" key="1">
    <citation type="submission" date="2012-09" db="EMBL/GenBank/DDBJ databases">
        <authorList>
            <person name="Martin A.A."/>
        </authorList>
    </citation>
    <scope>NUCLEOTIDE SEQUENCE</scope>
</reference>
<keyword evidence="2" id="KW-1185">Reference proteome</keyword>
<accession>A0A0K0DAZ8</accession>
<evidence type="ECO:0000313" key="3">
    <source>
        <dbReference type="WBParaSite" id="ACAC_0000752901-mRNA-1"/>
    </source>
</evidence>
<dbReference type="Proteomes" id="UP000035642">
    <property type="component" value="Unassembled WGS sequence"/>
</dbReference>
<evidence type="ECO:0000313" key="2">
    <source>
        <dbReference type="Proteomes" id="UP000035642"/>
    </source>
</evidence>